<keyword evidence="2" id="KW-1185">Reference proteome</keyword>
<name>A0A453SJR5_AEGTS</name>
<dbReference type="AlphaFoldDB" id="A0A453SJR5"/>
<evidence type="ECO:0000313" key="2">
    <source>
        <dbReference type="Proteomes" id="UP000015105"/>
    </source>
</evidence>
<evidence type="ECO:0000313" key="1">
    <source>
        <dbReference type="EnsemblPlants" id="AET7Gv20964800.27"/>
    </source>
</evidence>
<proteinExistence type="predicted"/>
<reference evidence="2" key="1">
    <citation type="journal article" date="2014" name="Science">
        <title>Ancient hybridizations among the ancestral genomes of bread wheat.</title>
        <authorList>
            <consortium name="International Wheat Genome Sequencing Consortium,"/>
            <person name="Marcussen T."/>
            <person name="Sandve S.R."/>
            <person name="Heier L."/>
            <person name="Spannagl M."/>
            <person name="Pfeifer M."/>
            <person name="Jakobsen K.S."/>
            <person name="Wulff B.B."/>
            <person name="Steuernagel B."/>
            <person name="Mayer K.F."/>
            <person name="Olsen O.A."/>
        </authorList>
    </citation>
    <scope>NUCLEOTIDE SEQUENCE [LARGE SCALE GENOMIC DNA]</scope>
    <source>
        <strain evidence="2">cv. AL8/78</strain>
    </source>
</reference>
<reference evidence="1" key="4">
    <citation type="submission" date="2019-03" db="UniProtKB">
        <authorList>
            <consortium name="EnsemblPlants"/>
        </authorList>
    </citation>
    <scope>IDENTIFICATION</scope>
</reference>
<dbReference type="Proteomes" id="UP000015105">
    <property type="component" value="Chromosome 7D"/>
</dbReference>
<accession>A0A453SJR5</accession>
<dbReference type="Gramene" id="AET7Gv20964800.27">
    <property type="protein sequence ID" value="AET7Gv20964800.27"/>
    <property type="gene ID" value="AET7Gv20964800"/>
</dbReference>
<reference evidence="1" key="5">
    <citation type="journal article" date="2021" name="G3 (Bethesda)">
        <title>Aegilops tauschii genome assembly Aet v5.0 features greater sequence contiguity and improved annotation.</title>
        <authorList>
            <person name="Wang L."/>
            <person name="Zhu T."/>
            <person name="Rodriguez J.C."/>
            <person name="Deal K.R."/>
            <person name="Dubcovsky J."/>
            <person name="McGuire P.E."/>
            <person name="Lux T."/>
            <person name="Spannagl M."/>
            <person name="Mayer K.F.X."/>
            <person name="Baldrich P."/>
            <person name="Meyers B.C."/>
            <person name="Huo N."/>
            <person name="Gu Y.Q."/>
            <person name="Zhou H."/>
            <person name="Devos K.M."/>
            <person name="Bennetzen J.L."/>
            <person name="Unver T."/>
            <person name="Budak H."/>
            <person name="Gulick P.J."/>
            <person name="Galiba G."/>
            <person name="Kalapos B."/>
            <person name="Nelson D.R."/>
            <person name="Li P."/>
            <person name="You F.M."/>
            <person name="Luo M.C."/>
            <person name="Dvorak J."/>
        </authorList>
    </citation>
    <scope>NUCLEOTIDE SEQUENCE [LARGE SCALE GENOMIC DNA]</scope>
    <source>
        <strain evidence="1">cv. AL8/78</strain>
    </source>
</reference>
<dbReference type="EnsemblPlants" id="AET7Gv20964800.27">
    <property type="protein sequence ID" value="AET7Gv20964800.27"/>
    <property type="gene ID" value="AET7Gv20964800"/>
</dbReference>
<reference evidence="1" key="3">
    <citation type="journal article" date="2017" name="Nature">
        <title>Genome sequence of the progenitor of the wheat D genome Aegilops tauschii.</title>
        <authorList>
            <person name="Luo M.C."/>
            <person name="Gu Y.Q."/>
            <person name="Puiu D."/>
            <person name="Wang H."/>
            <person name="Twardziok S.O."/>
            <person name="Deal K.R."/>
            <person name="Huo N."/>
            <person name="Zhu T."/>
            <person name="Wang L."/>
            <person name="Wang Y."/>
            <person name="McGuire P.E."/>
            <person name="Liu S."/>
            <person name="Long H."/>
            <person name="Ramasamy R.K."/>
            <person name="Rodriguez J.C."/>
            <person name="Van S.L."/>
            <person name="Yuan L."/>
            <person name="Wang Z."/>
            <person name="Xia Z."/>
            <person name="Xiao L."/>
            <person name="Anderson O.D."/>
            <person name="Ouyang S."/>
            <person name="Liang Y."/>
            <person name="Zimin A.V."/>
            <person name="Pertea G."/>
            <person name="Qi P."/>
            <person name="Bennetzen J.L."/>
            <person name="Dai X."/>
            <person name="Dawson M.W."/>
            <person name="Muller H.G."/>
            <person name="Kugler K."/>
            <person name="Rivarola-Duarte L."/>
            <person name="Spannagl M."/>
            <person name="Mayer K.F.X."/>
            <person name="Lu F.H."/>
            <person name="Bevan M.W."/>
            <person name="Leroy P."/>
            <person name="Li P."/>
            <person name="You F.M."/>
            <person name="Sun Q."/>
            <person name="Liu Z."/>
            <person name="Lyons E."/>
            <person name="Wicker T."/>
            <person name="Salzberg S.L."/>
            <person name="Devos K.M."/>
            <person name="Dvorak J."/>
        </authorList>
    </citation>
    <scope>NUCLEOTIDE SEQUENCE [LARGE SCALE GENOMIC DNA]</scope>
    <source>
        <strain evidence="1">cv. AL8/78</strain>
    </source>
</reference>
<organism evidence="1 2">
    <name type="scientific">Aegilops tauschii subsp. strangulata</name>
    <name type="common">Goatgrass</name>
    <dbReference type="NCBI Taxonomy" id="200361"/>
    <lineage>
        <taxon>Eukaryota</taxon>
        <taxon>Viridiplantae</taxon>
        <taxon>Streptophyta</taxon>
        <taxon>Embryophyta</taxon>
        <taxon>Tracheophyta</taxon>
        <taxon>Spermatophyta</taxon>
        <taxon>Magnoliopsida</taxon>
        <taxon>Liliopsida</taxon>
        <taxon>Poales</taxon>
        <taxon>Poaceae</taxon>
        <taxon>BOP clade</taxon>
        <taxon>Pooideae</taxon>
        <taxon>Triticodae</taxon>
        <taxon>Triticeae</taxon>
        <taxon>Triticinae</taxon>
        <taxon>Aegilops</taxon>
    </lineage>
</organism>
<reference evidence="2" key="2">
    <citation type="journal article" date="2017" name="Nat. Plants">
        <title>The Aegilops tauschii genome reveals multiple impacts of transposons.</title>
        <authorList>
            <person name="Zhao G."/>
            <person name="Zou C."/>
            <person name="Li K."/>
            <person name="Wang K."/>
            <person name="Li T."/>
            <person name="Gao L."/>
            <person name="Zhang X."/>
            <person name="Wang H."/>
            <person name="Yang Z."/>
            <person name="Liu X."/>
            <person name="Jiang W."/>
            <person name="Mao L."/>
            <person name="Kong X."/>
            <person name="Jiao Y."/>
            <person name="Jia J."/>
        </authorList>
    </citation>
    <scope>NUCLEOTIDE SEQUENCE [LARGE SCALE GENOMIC DNA]</scope>
    <source>
        <strain evidence="2">cv. AL8/78</strain>
    </source>
</reference>
<sequence length="75" mass="8821">MQRRQRKIVGRWRNSCIVRSKMNARKKAHLRTFSCSADMCLLKHDWRASTMPQRDPLTVASGVLLVVERIVYRAH</sequence>
<protein>
    <submittedName>
        <fullName evidence="1">Uncharacterized protein</fullName>
    </submittedName>
</protein>